<dbReference type="PROSITE" id="PS00093">
    <property type="entry name" value="N4_MTASE"/>
    <property type="match status" value="1"/>
</dbReference>
<dbReference type="InterPro" id="IPR029063">
    <property type="entry name" value="SAM-dependent_MTases_sf"/>
</dbReference>
<dbReference type="GO" id="GO:0003677">
    <property type="term" value="F:DNA binding"/>
    <property type="evidence" value="ECO:0007669"/>
    <property type="project" value="InterPro"/>
</dbReference>
<evidence type="ECO:0000256" key="3">
    <source>
        <dbReference type="ARBA" id="ARBA00022603"/>
    </source>
</evidence>
<sequence length="358" mass="41348">MSSVHSYYANILRRKCRGTFPYLSLTMEEKREIFGWLMEDENYSADMEDQVYDCCGLPADYQGFTVYIRDTANYKCSLLADSYNDVEMLKTESPGKSNHITPLQAWNNDRVMHQVYTHLVAEKKDLTPQNIRQAMYMRNTKAAPSGTELVIRQTSSMRVGWMIGVASYLLGETKGKAWLDPSAGWGDRLIASIVMGMEYRGYDPNTNLRLGHSSILSDFSKDGVKREVKYECFEDSQPCEDYDYEPHYDIVMTSPPYFKQEIYSKAKTQSTSRYTEYDTWFECFLVPLLEISAASVKPGGYICININDYKDIVICKPMVERMESIPGITYMGVLFLSNKLANQTFRPVYVWKREEEDQ</sequence>
<evidence type="ECO:0000256" key="7">
    <source>
        <dbReference type="ARBA" id="ARBA00049120"/>
    </source>
</evidence>
<dbReference type="GO" id="GO:0015667">
    <property type="term" value="F:site-specific DNA-methyltransferase (cytosine-N4-specific) activity"/>
    <property type="evidence" value="ECO:0007669"/>
    <property type="project" value="UniProtKB-EC"/>
</dbReference>
<organism evidence="8">
    <name type="scientific">viral metagenome</name>
    <dbReference type="NCBI Taxonomy" id="1070528"/>
    <lineage>
        <taxon>unclassified sequences</taxon>
        <taxon>metagenomes</taxon>
        <taxon>organismal metagenomes</taxon>
    </lineage>
</organism>
<comment type="catalytic activity">
    <reaction evidence="7">
        <text>a 2'-deoxycytidine in DNA + S-adenosyl-L-methionine = an N(4)-methyl-2'-deoxycytidine in DNA + S-adenosyl-L-homocysteine + H(+)</text>
        <dbReference type="Rhea" id="RHEA:16857"/>
        <dbReference type="Rhea" id="RHEA-COMP:11369"/>
        <dbReference type="Rhea" id="RHEA-COMP:13674"/>
        <dbReference type="ChEBI" id="CHEBI:15378"/>
        <dbReference type="ChEBI" id="CHEBI:57856"/>
        <dbReference type="ChEBI" id="CHEBI:59789"/>
        <dbReference type="ChEBI" id="CHEBI:85452"/>
        <dbReference type="ChEBI" id="CHEBI:137933"/>
        <dbReference type="EC" id="2.1.1.113"/>
    </reaction>
</comment>
<keyword evidence="4" id="KW-0808">Transferase</keyword>
<dbReference type="InterPro" id="IPR017985">
    <property type="entry name" value="MeTrfase_CN4_CS"/>
</dbReference>
<dbReference type="EMBL" id="MN740698">
    <property type="protein sequence ID" value="QHU08707.1"/>
    <property type="molecule type" value="Genomic_DNA"/>
</dbReference>
<keyword evidence="6" id="KW-0680">Restriction system</keyword>
<protein>
    <recommendedName>
        <fullName evidence="2">site-specific DNA-methyltransferase (cytosine-N(4)-specific)</fullName>
        <ecNumber evidence="2">2.1.1.113</ecNumber>
    </recommendedName>
</protein>
<keyword evidence="3" id="KW-0489">Methyltransferase</keyword>
<name>A0A6C0JWE3_9ZZZZ</name>
<evidence type="ECO:0000256" key="2">
    <source>
        <dbReference type="ARBA" id="ARBA00012185"/>
    </source>
</evidence>
<evidence type="ECO:0000256" key="1">
    <source>
        <dbReference type="ARBA" id="ARBA00010203"/>
    </source>
</evidence>
<evidence type="ECO:0000313" key="8">
    <source>
        <dbReference type="EMBL" id="QHU08707.1"/>
    </source>
</evidence>
<dbReference type="GO" id="GO:0009307">
    <property type="term" value="P:DNA restriction-modification system"/>
    <property type="evidence" value="ECO:0007669"/>
    <property type="project" value="UniProtKB-KW"/>
</dbReference>
<proteinExistence type="inferred from homology"/>
<evidence type="ECO:0000256" key="4">
    <source>
        <dbReference type="ARBA" id="ARBA00022679"/>
    </source>
</evidence>
<dbReference type="SUPFAM" id="SSF53335">
    <property type="entry name" value="S-adenosyl-L-methionine-dependent methyltransferases"/>
    <property type="match status" value="1"/>
</dbReference>
<dbReference type="EC" id="2.1.1.113" evidence="2"/>
<reference evidence="8" key="1">
    <citation type="journal article" date="2020" name="Nature">
        <title>Giant virus diversity and host interactions through global metagenomics.</title>
        <authorList>
            <person name="Schulz F."/>
            <person name="Roux S."/>
            <person name="Paez-Espino D."/>
            <person name="Jungbluth S."/>
            <person name="Walsh D.A."/>
            <person name="Denef V.J."/>
            <person name="McMahon K.D."/>
            <person name="Konstantinidis K.T."/>
            <person name="Eloe-Fadrosh E.A."/>
            <person name="Kyrpides N.C."/>
            <person name="Woyke T."/>
        </authorList>
    </citation>
    <scope>NUCLEOTIDE SEQUENCE</scope>
    <source>
        <strain evidence="8">GVMAG-S-1063924-116</strain>
    </source>
</reference>
<dbReference type="GO" id="GO:0032259">
    <property type="term" value="P:methylation"/>
    <property type="evidence" value="ECO:0007669"/>
    <property type="project" value="UniProtKB-KW"/>
</dbReference>
<accession>A0A6C0JWE3</accession>
<comment type="similarity">
    <text evidence="1">Belongs to the N(4)/N(6)-methyltransferase family. N(4) subfamily.</text>
</comment>
<evidence type="ECO:0000256" key="5">
    <source>
        <dbReference type="ARBA" id="ARBA00022691"/>
    </source>
</evidence>
<dbReference type="AlphaFoldDB" id="A0A6C0JWE3"/>
<evidence type="ECO:0000256" key="6">
    <source>
        <dbReference type="ARBA" id="ARBA00022747"/>
    </source>
</evidence>
<keyword evidence="5" id="KW-0949">S-adenosyl-L-methionine</keyword>
<dbReference type="Gene3D" id="3.40.50.150">
    <property type="entry name" value="Vaccinia Virus protein VP39"/>
    <property type="match status" value="1"/>
</dbReference>